<name>A0A2R7YW74_9ACTN</name>
<feature type="transmembrane region" description="Helical" evidence="2">
    <location>
        <begin position="127"/>
        <end position="145"/>
    </location>
</feature>
<reference evidence="4 5" key="1">
    <citation type="submission" date="2018-03" db="EMBL/GenBank/DDBJ databases">
        <authorList>
            <person name="Keele B.F."/>
        </authorList>
    </citation>
    <scope>NUCLEOTIDE SEQUENCE [LARGE SCALE GENOMIC DNA]</scope>
    <source>
        <strain evidence="4 5">IB-3</strain>
    </source>
</reference>
<dbReference type="InterPro" id="IPR021878">
    <property type="entry name" value="TgpA_N"/>
</dbReference>
<evidence type="ECO:0000313" key="5">
    <source>
        <dbReference type="Proteomes" id="UP000244867"/>
    </source>
</evidence>
<keyword evidence="5" id="KW-1185">Reference proteome</keyword>
<keyword evidence="2" id="KW-0812">Transmembrane</keyword>
<accession>A0A2R7YW74</accession>
<dbReference type="OrthoDB" id="9804023at2"/>
<evidence type="ECO:0000313" key="4">
    <source>
        <dbReference type="EMBL" id="PUA80564.1"/>
    </source>
</evidence>
<dbReference type="RefSeq" id="WP_108344758.1">
    <property type="nucleotide sequence ID" value="NZ_PYXZ01000005.1"/>
</dbReference>
<feature type="domain" description="Transglutaminase-like" evidence="3">
    <location>
        <begin position="489"/>
        <end position="559"/>
    </location>
</feature>
<gene>
    <name evidence="4" type="ORF">C7S10_12430</name>
</gene>
<feature type="region of interest" description="Disordered" evidence="1">
    <location>
        <begin position="561"/>
        <end position="606"/>
    </location>
</feature>
<dbReference type="InterPro" id="IPR038765">
    <property type="entry name" value="Papain-like_cys_pep_sf"/>
</dbReference>
<feature type="transmembrane region" description="Helical" evidence="2">
    <location>
        <begin position="175"/>
        <end position="193"/>
    </location>
</feature>
<feature type="transmembrane region" description="Helical" evidence="2">
    <location>
        <begin position="12"/>
        <end position="31"/>
    </location>
</feature>
<keyword evidence="2" id="KW-0472">Membrane</keyword>
<proteinExistence type="predicted"/>
<feature type="transmembrane region" description="Helical" evidence="2">
    <location>
        <begin position="152"/>
        <end position="169"/>
    </location>
</feature>
<protein>
    <recommendedName>
        <fullName evidence="3">Transglutaminase-like domain-containing protein</fullName>
    </recommendedName>
</protein>
<dbReference type="AlphaFoldDB" id="A0A2R7YW74"/>
<feature type="compositionally biased region" description="Low complexity" evidence="1">
    <location>
        <begin position="575"/>
        <end position="591"/>
    </location>
</feature>
<dbReference type="Pfam" id="PF01841">
    <property type="entry name" value="Transglut_core"/>
    <property type="match status" value="1"/>
</dbReference>
<dbReference type="PANTHER" id="PTHR42736">
    <property type="entry name" value="PROTEIN-GLUTAMINE GAMMA-GLUTAMYLTRANSFERASE"/>
    <property type="match status" value="1"/>
</dbReference>
<feature type="transmembrane region" description="Helical" evidence="2">
    <location>
        <begin position="70"/>
        <end position="93"/>
    </location>
</feature>
<dbReference type="Gene3D" id="3.10.620.30">
    <property type="match status" value="1"/>
</dbReference>
<dbReference type="InterPro" id="IPR002931">
    <property type="entry name" value="Transglutaminase-like"/>
</dbReference>
<dbReference type="PANTHER" id="PTHR42736:SF1">
    <property type="entry name" value="PROTEIN-GLUTAMINE GAMMA-GLUTAMYLTRANSFERASE"/>
    <property type="match status" value="1"/>
</dbReference>
<dbReference type="Pfam" id="PF11992">
    <property type="entry name" value="TgpA_N"/>
    <property type="match status" value="1"/>
</dbReference>
<feature type="transmembrane region" description="Helical" evidence="2">
    <location>
        <begin position="37"/>
        <end position="58"/>
    </location>
</feature>
<dbReference type="InterPro" id="IPR052901">
    <property type="entry name" value="Bact_TGase-like"/>
</dbReference>
<evidence type="ECO:0000259" key="3">
    <source>
        <dbReference type="SMART" id="SM00460"/>
    </source>
</evidence>
<keyword evidence="2" id="KW-1133">Transmembrane helix</keyword>
<dbReference type="SUPFAM" id="SSF54001">
    <property type="entry name" value="Cysteine proteinases"/>
    <property type="match status" value="1"/>
</dbReference>
<feature type="region of interest" description="Disordered" evidence="1">
    <location>
        <begin position="681"/>
        <end position="709"/>
    </location>
</feature>
<dbReference type="SMART" id="SM00460">
    <property type="entry name" value="TGc"/>
    <property type="match status" value="1"/>
</dbReference>
<feature type="transmembrane region" description="Helical" evidence="2">
    <location>
        <begin position="614"/>
        <end position="637"/>
    </location>
</feature>
<organism evidence="4 5">
    <name type="scientific">Nocardioides currus</name>
    <dbReference type="NCBI Taxonomy" id="2133958"/>
    <lineage>
        <taxon>Bacteria</taxon>
        <taxon>Bacillati</taxon>
        <taxon>Actinomycetota</taxon>
        <taxon>Actinomycetes</taxon>
        <taxon>Propionibacteriales</taxon>
        <taxon>Nocardioidaceae</taxon>
        <taxon>Nocardioides</taxon>
    </lineage>
</organism>
<dbReference type="Proteomes" id="UP000244867">
    <property type="component" value="Unassembled WGS sequence"/>
</dbReference>
<sequence>MNRTPVGGTRAPLAFTVGLAAVAAATTWVTLLSWRTFVAEAAPVTIPLFFIGALLAAIGGAGRWLRLPLAVPLAVQVVVGAACVLGAVTGSIIPTPATITDFLTSYGDAITSAQAYLAPIPSNAPPITPILLSAGVGTFIAVDLLAGALRRIPLAGLLLLAVYSVPVSITGNGVSWLTFIAMAVGFLSLLYLVHAEQVARWGRGMGSQPGRDGEDDPAAFGVRTGAVRGSALAIGTTATTLALALPLLVPTLNVTLFEGSGPGTRQIEVADPMVDLRRDLNRGVDVPLMWVTTSQKNPSYFRLATLTRFNGDTWTPGDRDIPETQVARGEMPALTGVASATARKETQYHVRIADDFRSEWLPTTPQVSSMSVIGDWRYDTSTMDFMSIDEDVTTAGMTYQFTGVQVDPDPALMDTAVSGAASVRSAYLEVPTNVSSEIRSLAASVTGGESTRFRKARALQQWFREDGGFEYSTAALDGNDQGDLSSFLDESGRVGYCEQFAAAMAIMARIIGIPARVAVGFLNSKAAGPNQWEFSAHDLHAWPELFFPGAGWVRFEPTPSDRAGSVPDYTSVDLAPEASETPSPSASRSTELLPTRGATPDAGTATDDGSGFRWVTVVLVALGVLLLAALVLLPSFVRRQRRDRRLLGGIEELWAELRDHAVDLGLGWPHGRSPRATGAWLSDRFGATDDPDAATAERPRRGPEQNPDAVRAMDRLVEQVERARYSRSGASVDTEQAMRDVLAIEAALDHGVGPRVRRRASWLPRSLRPAAYVPAAEVVTRSSDAVETSDSVRG</sequence>
<dbReference type="EMBL" id="PYXZ01000005">
    <property type="protein sequence ID" value="PUA80564.1"/>
    <property type="molecule type" value="Genomic_DNA"/>
</dbReference>
<evidence type="ECO:0000256" key="2">
    <source>
        <dbReference type="SAM" id="Phobius"/>
    </source>
</evidence>
<evidence type="ECO:0000256" key="1">
    <source>
        <dbReference type="SAM" id="MobiDB-lite"/>
    </source>
</evidence>
<comment type="caution">
    <text evidence="4">The sequence shown here is derived from an EMBL/GenBank/DDBJ whole genome shotgun (WGS) entry which is preliminary data.</text>
</comment>
<feature type="transmembrane region" description="Helical" evidence="2">
    <location>
        <begin position="231"/>
        <end position="249"/>
    </location>
</feature>